<dbReference type="OrthoDB" id="256590at2"/>
<dbReference type="Pfam" id="PF12684">
    <property type="entry name" value="DUF3799"/>
    <property type="match status" value="1"/>
</dbReference>
<organism evidence="2 3">
    <name type="scientific">Nitrosococcus wardiae</name>
    <dbReference type="NCBI Taxonomy" id="1814290"/>
    <lineage>
        <taxon>Bacteria</taxon>
        <taxon>Pseudomonadati</taxon>
        <taxon>Pseudomonadota</taxon>
        <taxon>Gammaproteobacteria</taxon>
        <taxon>Chromatiales</taxon>
        <taxon>Chromatiaceae</taxon>
        <taxon>Nitrosococcus</taxon>
    </lineage>
</organism>
<evidence type="ECO:0000259" key="1">
    <source>
        <dbReference type="Pfam" id="PF12684"/>
    </source>
</evidence>
<name>A0A4P7C0W9_9GAMM</name>
<sequence length="280" mass="31770">MQSATPWTRSPRFVFLHCTAERKPMLNNEFSPGLYADIPFEEYLQGPGMSKHGLDLIAKSPFHFINKEDADTQSLRMGRALHCAVLEPHRFAEDYAPLITVDRRTKEGKARWEAYIEENEGKILLNPDEHEKVRRMAEGVCTHPAASALLTGGHREVTAYWEDRDTGLLCRCRPDFLNEEMTLVADLKTCASASPGAFARAVNNYRYHVQDGWYRDGLKALGCPVEHFVFICVENTPPHAVACYVLEPAAVDLGRELYRRDLNTYTTWNVTLPMLRAGLI</sequence>
<keyword evidence="3" id="KW-1185">Reference proteome</keyword>
<dbReference type="Proteomes" id="UP000294325">
    <property type="component" value="Chromosome"/>
</dbReference>
<dbReference type="AlphaFoldDB" id="A0A4P7C0W9"/>
<evidence type="ECO:0000313" key="2">
    <source>
        <dbReference type="EMBL" id="QBQ56213.1"/>
    </source>
</evidence>
<reference evidence="2 3" key="1">
    <citation type="submission" date="2019-03" db="EMBL/GenBank/DDBJ databases">
        <title>The genome sequence of Nitrosococcus wardiae strain D1FHST reveals the archetypal metabolic capacity of ammonia-oxidizing Gammaproteobacteria.</title>
        <authorList>
            <person name="Wang L."/>
            <person name="Lim C.K."/>
            <person name="Hanson T.E."/>
            <person name="Dang H."/>
            <person name="Klotz M.G."/>
        </authorList>
    </citation>
    <scope>NUCLEOTIDE SEQUENCE [LARGE SCALE GENOMIC DNA]</scope>
    <source>
        <strain evidence="2 3">D1FHS</strain>
    </source>
</reference>
<dbReference type="EMBL" id="CP038033">
    <property type="protein sequence ID" value="QBQ56213.1"/>
    <property type="molecule type" value="Genomic_DNA"/>
</dbReference>
<dbReference type="InterPro" id="IPR011604">
    <property type="entry name" value="PDDEXK-like_dom_sf"/>
</dbReference>
<dbReference type="KEGG" id="nwr:E3U44_18180"/>
<proteinExistence type="predicted"/>
<gene>
    <name evidence="2" type="ORF">E3U44_18180</name>
</gene>
<accession>A0A4P7C0W9</accession>
<dbReference type="InterPro" id="IPR024432">
    <property type="entry name" value="Put_RecE_PDDEXK-like_dom"/>
</dbReference>
<dbReference type="Gene3D" id="3.90.320.10">
    <property type="match status" value="1"/>
</dbReference>
<protein>
    <submittedName>
        <fullName evidence="2">Exodeoxyribonuclease VIII</fullName>
    </submittedName>
</protein>
<feature type="domain" description="Putative exodeoxyribonuclease 8 PDDEXK-like" evidence="1">
    <location>
        <begin position="68"/>
        <end position="266"/>
    </location>
</feature>
<evidence type="ECO:0000313" key="3">
    <source>
        <dbReference type="Proteomes" id="UP000294325"/>
    </source>
</evidence>